<evidence type="ECO:0000313" key="1">
    <source>
        <dbReference type="EMBL" id="KAI9910632.1"/>
    </source>
</evidence>
<proteinExistence type="predicted"/>
<gene>
    <name evidence="1" type="ORF">PsorP6_010793</name>
</gene>
<sequence length="357" mass="40439">MMTLPTTEVPPPPSSSTGVSTAFVVKEHNDMSRLSANESDLELHLLQTFAAYTSNHLIQSYQSVKHASRLTRYVANVTERLATRLGLVTLVQFLFHQYMRLGHPFVQQVDSAMGKRVIDAVVNVLMLADQRPVHEQRGILALEAGSSSSQEDAEMHETLLAASKLSYAERFQALLLGVVPRMEQELIKAHRRAQDEANAKAEEAARLAPAPLVLELKDFVPVDEVVRLKEENKEQLEQALLEATTLRMQIAELAHEKQQLEQQLTDVHNYKESEHGRRFQELEDELARTKLTSNQRAFELSKLEVFVQELKRKQRKKRKSRKGDSQYNASESSPPSTVAEKSPERVPRTRENSRVSA</sequence>
<evidence type="ECO:0000313" key="2">
    <source>
        <dbReference type="Proteomes" id="UP001163321"/>
    </source>
</evidence>
<accession>A0ACC0VWP3</accession>
<protein>
    <submittedName>
        <fullName evidence="1">Uncharacterized protein</fullName>
    </submittedName>
</protein>
<keyword evidence="2" id="KW-1185">Reference proteome</keyword>
<dbReference type="EMBL" id="CM047585">
    <property type="protein sequence ID" value="KAI9910632.1"/>
    <property type="molecule type" value="Genomic_DNA"/>
</dbReference>
<comment type="caution">
    <text evidence="1">The sequence shown here is derived from an EMBL/GenBank/DDBJ whole genome shotgun (WGS) entry which is preliminary data.</text>
</comment>
<dbReference type="Proteomes" id="UP001163321">
    <property type="component" value="Chromosome 6"/>
</dbReference>
<name>A0ACC0VWP3_9STRA</name>
<organism evidence="1 2">
    <name type="scientific">Peronosclerospora sorghi</name>
    <dbReference type="NCBI Taxonomy" id="230839"/>
    <lineage>
        <taxon>Eukaryota</taxon>
        <taxon>Sar</taxon>
        <taxon>Stramenopiles</taxon>
        <taxon>Oomycota</taxon>
        <taxon>Peronosporomycetes</taxon>
        <taxon>Peronosporales</taxon>
        <taxon>Peronosporaceae</taxon>
        <taxon>Peronosclerospora</taxon>
    </lineage>
</organism>
<reference evidence="1 2" key="1">
    <citation type="journal article" date="2022" name="bioRxiv">
        <title>The genome of the oomycete Peronosclerospora sorghi, a cosmopolitan pathogen of maize and sorghum, is inflated with dispersed pseudogenes.</title>
        <authorList>
            <person name="Fletcher K."/>
            <person name="Martin F."/>
            <person name="Isakeit T."/>
            <person name="Cavanaugh K."/>
            <person name="Magill C."/>
            <person name="Michelmore R."/>
        </authorList>
    </citation>
    <scope>NUCLEOTIDE SEQUENCE [LARGE SCALE GENOMIC DNA]</scope>
    <source>
        <strain evidence="1">P6</strain>
    </source>
</reference>